<dbReference type="EMBL" id="JACHDB010000001">
    <property type="protein sequence ID" value="MBB5429988.1"/>
    <property type="molecule type" value="Genomic_DNA"/>
</dbReference>
<evidence type="ECO:0000259" key="1">
    <source>
        <dbReference type="Pfam" id="PF13460"/>
    </source>
</evidence>
<name>A0A7W8QGF2_9ACTN</name>
<dbReference type="Gene3D" id="3.40.50.720">
    <property type="entry name" value="NAD(P)-binding Rossmann-like Domain"/>
    <property type="match status" value="1"/>
</dbReference>
<gene>
    <name evidence="2" type="ORF">HDA36_000072</name>
</gene>
<dbReference type="InterPro" id="IPR051604">
    <property type="entry name" value="Ergot_Alk_Oxidoreductase"/>
</dbReference>
<evidence type="ECO:0000313" key="2">
    <source>
        <dbReference type="EMBL" id="MBB5429988.1"/>
    </source>
</evidence>
<dbReference type="RefSeq" id="WP_184387522.1">
    <property type="nucleotide sequence ID" value="NZ_BAAAJD010000177.1"/>
</dbReference>
<proteinExistence type="predicted"/>
<reference evidence="2 3" key="1">
    <citation type="submission" date="2020-08" db="EMBL/GenBank/DDBJ databases">
        <title>Sequencing the genomes of 1000 actinobacteria strains.</title>
        <authorList>
            <person name="Klenk H.-P."/>
        </authorList>
    </citation>
    <scope>NUCLEOTIDE SEQUENCE [LARGE SCALE GENOMIC DNA]</scope>
    <source>
        <strain evidence="2 3">DSM 44551</strain>
    </source>
</reference>
<keyword evidence="3" id="KW-1185">Reference proteome</keyword>
<feature type="domain" description="NAD(P)-binding" evidence="1">
    <location>
        <begin position="6"/>
        <end position="98"/>
    </location>
</feature>
<dbReference type="InterPro" id="IPR016040">
    <property type="entry name" value="NAD(P)-bd_dom"/>
</dbReference>
<dbReference type="Gene3D" id="3.90.25.10">
    <property type="entry name" value="UDP-galactose 4-epimerase, domain 1"/>
    <property type="match status" value="1"/>
</dbReference>
<dbReference type="PANTHER" id="PTHR43162">
    <property type="match status" value="1"/>
</dbReference>
<dbReference type="AlphaFoldDB" id="A0A7W8QGF2"/>
<sequence>MIVVTGATGNVGRRLVALLAGAGRPVRALTRRPGSARFPAGVEVVGGDLADPATLGPALRGATALHLITFAGDDQAPLENAPQILDAAARAGVERVTVLMGSVEPGPVERAVADSGLEWTRIAPVEFMSNALGWAGSIRAEGVIREGAVDVPSSMVHEEDIAAVAAAALTGDGHAGATHMVTGPQALTVRDKARILGEALGRPIRVVELSIEELQQGWRAEGFGEDDIAFFTAMTTERPEAGRTVRQVTGRSPRTFAHWAAENAGAFR</sequence>
<dbReference type="PANTHER" id="PTHR43162:SF1">
    <property type="entry name" value="PRESTALK A DIFFERENTIATION PROTEIN A"/>
    <property type="match status" value="1"/>
</dbReference>
<dbReference type="SUPFAM" id="SSF51735">
    <property type="entry name" value="NAD(P)-binding Rossmann-fold domains"/>
    <property type="match status" value="1"/>
</dbReference>
<dbReference type="Pfam" id="PF13460">
    <property type="entry name" value="NAD_binding_10"/>
    <property type="match status" value="1"/>
</dbReference>
<dbReference type="InterPro" id="IPR036291">
    <property type="entry name" value="NAD(P)-bd_dom_sf"/>
</dbReference>
<protein>
    <submittedName>
        <fullName evidence="2">Uncharacterized protein YbjT (DUF2867 family)</fullName>
    </submittedName>
</protein>
<accession>A0A7W8QGF2</accession>
<dbReference type="Proteomes" id="UP000572635">
    <property type="component" value="Unassembled WGS sequence"/>
</dbReference>
<organism evidence="2 3">
    <name type="scientific">Nocardiopsis composta</name>
    <dbReference type="NCBI Taxonomy" id="157465"/>
    <lineage>
        <taxon>Bacteria</taxon>
        <taxon>Bacillati</taxon>
        <taxon>Actinomycetota</taxon>
        <taxon>Actinomycetes</taxon>
        <taxon>Streptosporangiales</taxon>
        <taxon>Nocardiopsidaceae</taxon>
        <taxon>Nocardiopsis</taxon>
    </lineage>
</organism>
<evidence type="ECO:0000313" key="3">
    <source>
        <dbReference type="Proteomes" id="UP000572635"/>
    </source>
</evidence>
<comment type="caution">
    <text evidence="2">The sequence shown here is derived from an EMBL/GenBank/DDBJ whole genome shotgun (WGS) entry which is preliminary data.</text>
</comment>